<evidence type="ECO:0000313" key="7">
    <source>
        <dbReference type="RefSeq" id="XP_024927149.3"/>
    </source>
</evidence>
<gene>
    <name evidence="7" type="primary">LOC107406909</name>
</gene>
<protein>
    <recommendedName>
        <fullName evidence="4">Glycosyltransferase</fullName>
        <ecNumber evidence="4">2.4.1.-</ecNumber>
    </recommendedName>
</protein>
<dbReference type="AlphaFoldDB" id="A0A6P6FYT3"/>
<dbReference type="EC" id="2.4.1.-" evidence="4"/>
<dbReference type="InterPro" id="IPR035595">
    <property type="entry name" value="UDP_glycos_trans_CS"/>
</dbReference>
<dbReference type="GeneID" id="107406909"/>
<comment type="similarity">
    <text evidence="1 3">Belongs to the UDP-glycosyltransferase family.</text>
</comment>
<dbReference type="KEGG" id="zju:107406909"/>
<dbReference type="FunCoup" id="A0A6P6FYT3">
    <property type="interactions" value="118"/>
</dbReference>
<name>A0A6P6FYT3_ZIZJJ</name>
<dbReference type="SUPFAM" id="SSF53756">
    <property type="entry name" value="UDP-Glycosyltransferase/glycogen phosphorylase"/>
    <property type="match status" value="1"/>
</dbReference>
<reference evidence="6" key="1">
    <citation type="submission" date="2025-05" db="UniProtKB">
        <authorList>
            <consortium name="RefSeq"/>
        </authorList>
    </citation>
    <scope>NUCLEOTIDE SEQUENCE [LARGE SCALE GENOMIC DNA]</scope>
</reference>
<evidence type="ECO:0000256" key="3">
    <source>
        <dbReference type="RuleBase" id="RU003718"/>
    </source>
</evidence>
<dbReference type="PROSITE" id="PS00375">
    <property type="entry name" value="UDPGT"/>
    <property type="match status" value="1"/>
</dbReference>
<dbReference type="InterPro" id="IPR002213">
    <property type="entry name" value="UDP_glucos_trans"/>
</dbReference>
<dbReference type="PANTHER" id="PTHR11926:SF1311">
    <property type="entry name" value="UDP-GLYCOSYLTRANSFERASE 74F2"/>
    <property type="match status" value="1"/>
</dbReference>
<keyword evidence="3" id="KW-0328">Glycosyltransferase</keyword>
<organism evidence="6 7">
    <name type="scientific">Ziziphus jujuba</name>
    <name type="common">Chinese jujube</name>
    <name type="synonym">Ziziphus sativa</name>
    <dbReference type="NCBI Taxonomy" id="326968"/>
    <lineage>
        <taxon>Eukaryota</taxon>
        <taxon>Viridiplantae</taxon>
        <taxon>Streptophyta</taxon>
        <taxon>Embryophyta</taxon>
        <taxon>Tracheophyta</taxon>
        <taxon>Spermatophyta</taxon>
        <taxon>Magnoliopsida</taxon>
        <taxon>eudicotyledons</taxon>
        <taxon>Gunneridae</taxon>
        <taxon>Pentapetalae</taxon>
        <taxon>rosids</taxon>
        <taxon>fabids</taxon>
        <taxon>Rosales</taxon>
        <taxon>Rhamnaceae</taxon>
        <taxon>Paliureae</taxon>
        <taxon>Ziziphus</taxon>
    </lineage>
</organism>
<evidence type="ECO:0000256" key="1">
    <source>
        <dbReference type="ARBA" id="ARBA00009995"/>
    </source>
</evidence>
<accession>A0A6P6FYT3</accession>
<dbReference type="PANTHER" id="PTHR11926">
    <property type="entry name" value="GLUCOSYL/GLUCURONOSYL TRANSFERASES"/>
    <property type="match status" value="1"/>
</dbReference>
<dbReference type="RefSeq" id="XP_024927149.3">
    <property type="nucleotide sequence ID" value="XM_025071381.3"/>
</dbReference>
<evidence type="ECO:0000313" key="6">
    <source>
        <dbReference type="Proteomes" id="UP001652623"/>
    </source>
</evidence>
<dbReference type="GO" id="GO:0080044">
    <property type="term" value="F:quercetin 7-O-glucosyltransferase activity"/>
    <property type="evidence" value="ECO:0007669"/>
    <property type="project" value="TreeGrafter"/>
</dbReference>
<keyword evidence="2 3" id="KW-0808">Transferase</keyword>
<dbReference type="CDD" id="cd03784">
    <property type="entry name" value="GT1_Gtf-like"/>
    <property type="match status" value="1"/>
</dbReference>
<feature type="region of interest" description="Disordered" evidence="5">
    <location>
        <begin position="450"/>
        <end position="475"/>
    </location>
</feature>
<evidence type="ECO:0000256" key="5">
    <source>
        <dbReference type="SAM" id="MobiDB-lite"/>
    </source>
</evidence>
<evidence type="ECO:0000256" key="2">
    <source>
        <dbReference type="ARBA" id="ARBA00022679"/>
    </source>
</evidence>
<evidence type="ECO:0000256" key="4">
    <source>
        <dbReference type="RuleBase" id="RU362057"/>
    </source>
</evidence>
<reference evidence="7" key="2">
    <citation type="submission" date="2025-08" db="UniProtKB">
        <authorList>
            <consortium name="RefSeq"/>
        </authorList>
    </citation>
    <scope>IDENTIFICATION</scope>
    <source>
        <tissue evidence="7">Seedling</tissue>
    </source>
</reference>
<dbReference type="Proteomes" id="UP001652623">
    <property type="component" value="Chromosome 1"/>
</dbReference>
<proteinExistence type="inferred from homology"/>
<sequence>MENKTEYRGHVLAIPYPSQGHINPLLQFCKHLSSKGPKITLATTVFISNTFKPNLSTTSVQLDTISDGFDDGGFAHAEGVADYLTKLEAAGSKTLAELILKYKDSADDDPIDCIVYDSFLPWALDVAKEFGIPSAAFFTQACTVNYIYYCVHHGLLNLPIPNDSFPLSIPGLHFLDIRDMPSFISVEGSYPAYFEMVLNQFSNAHKADFMLFTAVSDLEEEVVGCMSKVCPSMLTIGPTIPPAYLNNEHMRIKFKDDDKEYGFNLFESEASGVCMEWLNKKPPGSVVYVSFGSMANLSGKQIEELSMGLKASNMYFLWVIRASEQENLPDKFEEDDDKGLLVKWCPQLEVLANQAVGCFFTHCGWNSVIEGLSLGVPMVAMPLWTDQTTNAKLVEDVWKVGVRVRVDENGIVGRQEISGCIKQVMEGERAKEMKYNANKWRNAAIRAISDGGSSDNNIDRFMSKLKSSPPPSSSK</sequence>
<dbReference type="InParanoid" id="A0A6P6FYT3"/>
<dbReference type="GO" id="GO:0080043">
    <property type="term" value="F:quercetin 3-O-glucosyltransferase activity"/>
    <property type="evidence" value="ECO:0007669"/>
    <property type="project" value="TreeGrafter"/>
</dbReference>
<dbReference type="Pfam" id="PF00201">
    <property type="entry name" value="UDPGT"/>
    <property type="match status" value="1"/>
</dbReference>
<keyword evidence="6" id="KW-1185">Reference proteome</keyword>
<dbReference type="Gene3D" id="3.40.50.2000">
    <property type="entry name" value="Glycogen Phosphorylase B"/>
    <property type="match status" value="2"/>
</dbReference>